<accession>A0ABS0B4A7</accession>
<name>A0ABS0B4A7_9GAMM</name>
<dbReference type="RefSeq" id="WP_194930037.1">
    <property type="nucleotide sequence ID" value="NZ_JADLZT010000003.1"/>
</dbReference>
<evidence type="ECO:0000313" key="2">
    <source>
        <dbReference type="Proteomes" id="UP001429984"/>
    </source>
</evidence>
<protein>
    <submittedName>
        <fullName evidence="1">Uncharacterized protein</fullName>
    </submittedName>
</protein>
<dbReference type="EMBL" id="JADLZT010000003">
    <property type="protein sequence ID" value="MBF6023416.1"/>
    <property type="molecule type" value="Genomic_DNA"/>
</dbReference>
<organism evidence="1 2">
    <name type="scientific">Lysobacter niastensis</name>
    <dbReference type="NCBI Taxonomy" id="380629"/>
    <lineage>
        <taxon>Bacteria</taxon>
        <taxon>Pseudomonadati</taxon>
        <taxon>Pseudomonadota</taxon>
        <taxon>Gammaproteobacteria</taxon>
        <taxon>Lysobacterales</taxon>
        <taxon>Lysobacteraceae</taxon>
        <taxon>Lysobacter</taxon>
    </lineage>
</organism>
<dbReference type="Proteomes" id="UP001429984">
    <property type="component" value="Unassembled WGS sequence"/>
</dbReference>
<keyword evidence="2" id="KW-1185">Reference proteome</keyword>
<reference evidence="1 2" key="1">
    <citation type="submission" date="2020-11" db="EMBL/GenBank/DDBJ databases">
        <title>Draft Genome Sequence and Secondary Metabolite Biosynthetic Potential of the Lysobacter niastensis Type strain DSM 18481.</title>
        <authorList>
            <person name="Turrini P."/>
            <person name="Artuso I."/>
            <person name="Tescari M."/>
            <person name="Lugli G.A."/>
            <person name="Frangipani E."/>
            <person name="Ventura M."/>
            <person name="Visca P."/>
        </authorList>
    </citation>
    <scope>NUCLEOTIDE SEQUENCE [LARGE SCALE GENOMIC DNA]</scope>
    <source>
        <strain evidence="1 2">DSM 18481</strain>
    </source>
</reference>
<gene>
    <name evidence="1" type="ORF">IU514_05150</name>
</gene>
<proteinExistence type="predicted"/>
<sequence>MYRLGHLVNGEWIAHSHLPVFDVGERVTAGAPGGDPVVFERLVECSEPPYYLLYVLHTPRGEALPGRYQSPALSLALVKEFLTRFAPFLSADARFDLWAHSPGGKATVVWDRHNQVFGYGPLDRYSSTLRSMGFSPGRPDVPAPHEHHYREEFDALAKEVLTAFDWLHSPLRPEDEQ</sequence>
<comment type="caution">
    <text evidence="1">The sequence shown here is derived from an EMBL/GenBank/DDBJ whole genome shotgun (WGS) entry which is preliminary data.</text>
</comment>
<evidence type="ECO:0000313" key="1">
    <source>
        <dbReference type="EMBL" id="MBF6023416.1"/>
    </source>
</evidence>